<evidence type="ECO:0000313" key="9">
    <source>
        <dbReference type="RefSeq" id="XP_071912306.1"/>
    </source>
</evidence>
<keyword evidence="6" id="KW-0695">RNA-directed DNA polymerase</keyword>
<keyword evidence="2" id="KW-0548">Nucleotidyltransferase</keyword>
<evidence type="ECO:0000313" key="8">
    <source>
        <dbReference type="Proteomes" id="UP001652660"/>
    </source>
</evidence>
<proteinExistence type="predicted"/>
<keyword evidence="8" id="KW-1185">Reference proteome</keyword>
<sequence>MWNERVIVYASRKLKPHERNYPTHDLELAAVVFALKKWRHYLYGVTFEVFTDHKSLKYLFPQKELNLRQRRWVKFLEDYDCTINYHPGKANMVADALSRQVQIAGLMIKELHLLEEVSIWNSRLEPRKLILGNIVVKSVLLDRIKEAQEKDSEVQKWLEKVKKSEKLDFNSGVNGVLRFQNRIVVPKDEGLKKEILEETHHSKYKVKVEHQKPSGLLQPLEIPE</sequence>
<dbReference type="CDD" id="cd09274">
    <property type="entry name" value="RNase_HI_RT_Ty3"/>
    <property type="match status" value="1"/>
</dbReference>
<evidence type="ECO:0000256" key="2">
    <source>
        <dbReference type="ARBA" id="ARBA00022695"/>
    </source>
</evidence>
<organism evidence="8 9">
    <name type="scientific">Coffea arabica</name>
    <name type="common">Arabian coffee</name>
    <dbReference type="NCBI Taxonomy" id="13443"/>
    <lineage>
        <taxon>Eukaryota</taxon>
        <taxon>Viridiplantae</taxon>
        <taxon>Streptophyta</taxon>
        <taxon>Embryophyta</taxon>
        <taxon>Tracheophyta</taxon>
        <taxon>Spermatophyta</taxon>
        <taxon>Magnoliopsida</taxon>
        <taxon>eudicotyledons</taxon>
        <taxon>Gunneridae</taxon>
        <taxon>Pentapetalae</taxon>
        <taxon>asterids</taxon>
        <taxon>lamiids</taxon>
        <taxon>Gentianales</taxon>
        <taxon>Rubiaceae</taxon>
        <taxon>Ixoroideae</taxon>
        <taxon>Gardenieae complex</taxon>
        <taxon>Bertiereae - Coffeeae clade</taxon>
        <taxon>Coffeeae</taxon>
        <taxon>Coffea</taxon>
    </lineage>
</organism>
<evidence type="ECO:0000259" key="7">
    <source>
        <dbReference type="Pfam" id="PF17917"/>
    </source>
</evidence>
<dbReference type="RefSeq" id="XP_071912306.1">
    <property type="nucleotide sequence ID" value="XM_072056205.1"/>
</dbReference>
<dbReference type="PANTHER" id="PTHR34072">
    <property type="entry name" value="ENZYMATIC POLYPROTEIN-RELATED"/>
    <property type="match status" value="1"/>
</dbReference>
<keyword evidence="1" id="KW-0808">Transferase</keyword>
<evidence type="ECO:0000256" key="5">
    <source>
        <dbReference type="ARBA" id="ARBA00022801"/>
    </source>
</evidence>
<evidence type="ECO:0000256" key="4">
    <source>
        <dbReference type="ARBA" id="ARBA00022759"/>
    </source>
</evidence>
<keyword evidence="5" id="KW-0378">Hydrolase</keyword>
<evidence type="ECO:0000256" key="6">
    <source>
        <dbReference type="ARBA" id="ARBA00022918"/>
    </source>
</evidence>
<dbReference type="GeneID" id="140009872"/>
<dbReference type="InterPro" id="IPR043502">
    <property type="entry name" value="DNA/RNA_pol_sf"/>
</dbReference>
<dbReference type="Proteomes" id="UP001652660">
    <property type="component" value="Chromosome 6e"/>
</dbReference>
<dbReference type="Gene3D" id="3.10.20.370">
    <property type="match status" value="1"/>
</dbReference>
<gene>
    <name evidence="9" type="primary">LOC140009872</name>
</gene>
<keyword evidence="4" id="KW-0255">Endonuclease</keyword>
<dbReference type="InterPro" id="IPR041373">
    <property type="entry name" value="RT_RNaseH"/>
</dbReference>
<evidence type="ECO:0000256" key="3">
    <source>
        <dbReference type="ARBA" id="ARBA00022722"/>
    </source>
</evidence>
<keyword evidence="3" id="KW-0540">Nuclease</keyword>
<dbReference type="SUPFAM" id="SSF56672">
    <property type="entry name" value="DNA/RNA polymerases"/>
    <property type="match status" value="1"/>
</dbReference>
<protein>
    <recommendedName>
        <fullName evidence="7">Reverse transcriptase RNase H-like domain-containing protein</fullName>
    </recommendedName>
</protein>
<feature type="domain" description="Reverse transcriptase RNase H-like" evidence="7">
    <location>
        <begin position="4"/>
        <end position="79"/>
    </location>
</feature>
<reference evidence="9" key="1">
    <citation type="submission" date="2025-08" db="UniProtKB">
        <authorList>
            <consortium name="RefSeq"/>
        </authorList>
    </citation>
    <scope>IDENTIFICATION</scope>
    <source>
        <tissue evidence="9">Leaves</tissue>
    </source>
</reference>
<dbReference type="Pfam" id="PF17917">
    <property type="entry name" value="RT_RNaseH"/>
    <property type="match status" value="1"/>
</dbReference>
<evidence type="ECO:0000256" key="1">
    <source>
        <dbReference type="ARBA" id="ARBA00022679"/>
    </source>
</evidence>
<accession>A0ABM4UYD1</accession>
<dbReference type="PANTHER" id="PTHR34072:SF52">
    <property type="entry name" value="RIBONUCLEASE H"/>
    <property type="match status" value="1"/>
</dbReference>
<name>A0ABM4UYD1_COFAR</name>